<keyword evidence="4" id="KW-0964">Secreted</keyword>
<comment type="caution">
    <text evidence="8">The sequence shown here is derived from an EMBL/GenBank/DDBJ whole genome shotgun (WGS) entry which is preliminary data.</text>
</comment>
<dbReference type="PANTHER" id="PTHR14261">
    <property type="entry name" value="ONCOSTATIN M"/>
    <property type="match status" value="1"/>
</dbReference>
<dbReference type="InterPro" id="IPR019827">
    <property type="entry name" value="Leukemia_IF/oncostatin_CS"/>
</dbReference>
<evidence type="ECO:0000256" key="6">
    <source>
        <dbReference type="ARBA" id="ARBA00023157"/>
    </source>
</evidence>
<name>A0A4U1F5M6_MONMO</name>
<dbReference type="GO" id="GO:0005125">
    <property type="term" value="F:cytokine activity"/>
    <property type="evidence" value="ECO:0007669"/>
    <property type="project" value="UniProtKB-KW"/>
</dbReference>
<dbReference type="Proteomes" id="UP000308365">
    <property type="component" value="Unassembled WGS sequence"/>
</dbReference>
<dbReference type="InterPro" id="IPR001581">
    <property type="entry name" value="Leukemia_IF/oncostatin"/>
</dbReference>
<dbReference type="InterPro" id="IPR009079">
    <property type="entry name" value="4_helix_cytokine-like_core"/>
</dbReference>
<evidence type="ECO:0000256" key="4">
    <source>
        <dbReference type="ARBA" id="ARBA00022525"/>
    </source>
</evidence>
<dbReference type="GO" id="GO:0006955">
    <property type="term" value="P:immune response"/>
    <property type="evidence" value="ECO:0007669"/>
    <property type="project" value="InterPro"/>
</dbReference>
<evidence type="ECO:0000256" key="7">
    <source>
        <dbReference type="SAM" id="MobiDB-lite"/>
    </source>
</evidence>
<organism evidence="8 9">
    <name type="scientific">Monodon monoceros</name>
    <name type="common">Narwhal</name>
    <name type="synonym">Ceratodon monodon</name>
    <dbReference type="NCBI Taxonomy" id="40151"/>
    <lineage>
        <taxon>Eukaryota</taxon>
        <taxon>Metazoa</taxon>
        <taxon>Chordata</taxon>
        <taxon>Craniata</taxon>
        <taxon>Vertebrata</taxon>
        <taxon>Euteleostomi</taxon>
        <taxon>Mammalia</taxon>
        <taxon>Eutheria</taxon>
        <taxon>Laurasiatheria</taxon>
        <taxon>Artiodactyla</taxon>
        <taxon>Whippomorpha</taxon>
        <taxon>Cetacea</taxon>
        <taxon>Odontoceti</taxon>
        <taxon>Monodontidae</taxon>
        <taxon>Monodon</taxon>
    </lineage>
</organism>
<keyword evidence="5" id="KW-0732">Signal</keyword>
<evidence type="ECO:0000256" key="3">
    <source>
        <dbReference type="ARBA" id="ARBA00022514"/>
    </source>
</evidence>
<dbReference type="AlphaFoldDB" id="A0A4U1F5M6"/>
<dbReference type="EMBL" id="RWIC01000375">
    <property type="protein sequence ID" value="TKC44711.1"/>
    <property type="molecule type" value="Genomic_DNA"/>
</dbReference>
<evidence type="ECO:0000256" key="5">
    <source>
        <dbReference type="ARBA" id="ARBA00022729"/>
    </source>
</evidence>
<feature type="non-terminal residue" evidence="8">
    <location>
        <position position="1"/>
    </location>
</feature>
<evidence type="ECO:0008006" key="10">
    <source>
        <dbReference type="Google" id="ProtNLM"/>
    </source>
</evidence>
<proteinExistence type="inferred from homology"/>
<dbReference type="Pfam" id="PF01291">
    <property type="entry name" value="LIF_OSM"/>
    <property type="match status" value="1"/>
</dbReference>
<comment type="similarity">
    <text evidence="2">Belongs to the LIF/OSM family.</text>
</comment>
<feature type="compositionally biased region" description="Pro residues" evidence="7">
    <location>
        <begin position="259"/>
        <end position="273"/>
    </location>
</feature>
<evidence type="ECO:0000313" key="9">
    <source>
        <dbReference type="Proteomes" id="UP000308365"/>
    </source>
</evidence>
<keyword evidence="6" id="KW-1015">Disulfide bond</keyword>
<dbReference type="GO" id="GO:0023051">
    <property type="term" value="P:regulation of signaling"/>
    <property type="evidence" value="ECO:0007669"/>
    <property type="project" value="UniProtKB-ARBA"/>
</dbReference>
<dbReference type="Gene3D" id="1.20.1250.10">
    <property type="match status" value="1"/>
</dbReference>
<dbReference type="SUPFAM" id="SSF47266">
    <property type="entry name" value="4-helical cytokines"/>
    <property type="match status" value="1"/>
</dbReference>
<comment type="subcellular location">
    <subcellularLocation>
        <location evidence="1">Secreted</location>
    </subcellularLocation>
</comment>
<dbReference type="SMART" id="SM00080">
    <property type="entry name" value="LIF_OSM"/>
    <property type="match status" value="1"/>
</dbReference>
<evidence type="ECO:0000256" key="2">
    <source>
        <dbReference type="ARBA" id="ARBA00005971"/>
    </source>
</evidence>
<dbReference type="InterPro" id="IPR039578">
    <property type="entry name" value="OSM"/>
</dbReference>
<sequence length="355" mass="39039">KAEAAVCTILGRGADLEERIRRKQEEEQACHRTQRPLAACGNFGFWGHVPRRPALPPPPPHPPHEVLANPPGGHKVAASPQGSKPGGVTPGRRRPELGHPACGHSVCGGHRSVTCPLSAPGVILGLLFLSMTATSKCLGKYHELLLQLRRQADLMQDTSTLLDPYIRIQGLDTPGLKEHCRECPGAFPSEDALRGLSRQGFLQTLNATLGLVLHRLTALYQDLPEAPQLVGLNVRGFRSNIHCMSQLLRSSSEAETPEPTQPGPGPTPPPTPPSDAFQHKLKSCRFLHGYHRFMHSVGQVLQEWGESRSRSRSRRHSPCRAPGDTALARPCRGGARRTWPFRRDRRLMPRGQLPR</sequence>
<reference evidence="9" key="1">
    <citation type="journal article" date="2019" name="IScience">
        <title>Narwhal Genome Reveals Long-Term Low Genetic Diversity despite Current Large Abundance Size.</title>
        <authorList>
            <person name="Westbury M.V."/>
            <person name="Petersen B."/>
            <person name="Garde E."/>
            <person name="Heide-Jorgensen M.P."/>
            <person name="Lorenzen E.D."/>
        </authorList>
    </citation>
    <scope>NUCLEOTIDE SEQUENCE [LARGE SCALE GENOMIC DNA]</scope>
</reference>
<feature type="region of interest" description="Disordered" evidence="7">
    <location>
        <begin position="51"/>
        <end position="97"/>
    </location>
</feature>
<dbReference type="PANTHER" id="PTHR14261:SF0">
    <property type="entry name" value="ONCOSTATIN-M"/>
    <property type="match status" value="1"/>
</dbReference>
<gene>
    <name evidence="8" type="ORF">EI555_012711</name>
</gene>
<dbReference type="GO" id="GO:0010646">
    <property type="term" value="P:regulation of cell communication"/>
    <property type="evidence" value="ECO:0007669"/>
    <property type="project" value="UniProtKB-ARBA"/>
</dbReference>
<dbReference type="GO" id="GO:0005147">
    <property type="term" value="F:oncostatin-M receptor binding"/>
    <property type="evidence" value="ECO:0007669"/>
    <property type="project" value="InterPro"/>
</dbReference>
<dbReference type="PROSITE" id="PS00590">
    <property type="entry name" value="LIF_OSM"/>
    <property type="match status" value="1"/>
</dbReference>
<keyword evidence="3" id="KW-0202">Cytokine</keyword>
<feature type="region of interest" description="Disordered" evidence="7">
    <location>
        <begin position="249"/>
        <end position="277"/>
    </location>
</feature>
<evidence type="ECO:0000313" key="8">
    <source>
        <dbReference type="EMBL" id="TKC44711.1"/>
    </source>
</evidence>
<protein>
    <recommendedName>
        <fullName evidence="10">Oncostatin M</fullName>
    </recommendedName>
</protein>
<accession>A0A4U1F5M6</accession>
<dbReference type="GO" id="GO:0005615">
    <property type="term" value="C:extracellular space"/>
    <property type="evidence" value="ECO:0007669"/>
    <property type="project" value="UniProtKB-KW"/>
</dbReference>
<evidence type="ECO:0000256" key="1">
    <source>
        <dbReference type="ARBA" id="ARBA00004613"/>
    </source>
</evidence>
<dbReference type="GO" id="GO:0038165">
    <property type="term" value="P:oncostatin-M-mediated signaling pathway"/>
    <property type="evidence" value="ECO:0007669"/>
    <property type="project" value="InterPro"/>
</dbReference>